<keyword evidence="2" id="KW-0472">Membrane</keyword>
<dbReference type="Proteomes" id="UP000747791">
    <property type="component" value="Unassembled WGS sequence"/>
</dbReference>
<keyword evidence="2" id="KW-1133">Transmembrane helix</keyword>
<evidence type="ECO:0000256" key="1">
    <source>
        <dbReference type="SAM" id="MobiDB-lite"/>
    </source>
</evidence>
<reference evidence="3" key="1">
    <citation type="submission" date="2018-10" db="EMBL/GenBank/DDBJ databases">
        <title>Iterative Subtractive Binning of Freshwater Chronoseries Metagenomes Recovers Nearly Complete Genomes from over Four Hundred Novel Species.</title>
        <authorList>
            <person name="Rodriguez-R L.M."/>
            <person name="Tsementzi D."/>
            <person name="Luo C."/>
            <person name="Konstantinidis K.T."/>
        </authorList>
    </citation>
    <scope>NUCLEOTIDE SEQUENCE</scope>
    <source>
        <strain evidence="3">WB8_2A_004</strain>
    </source>
</reference>
<evidence type="ECO:0000256" key="2">
    <source>
        <dbReference type="SAM" id="Phobius"/>
    </source>
</evidence>
<name>A0A966HNA4_9PROT</name>
<evidence type="ECO:0000313" key="4">
    <source>
        <dbReference type="Proteomes" id="UP000747791"/>
    </source>
</evidence>
<dbReference type="EMBL" id="RGOB01000066">
    <property type="protein sequence ID" value="NCU53214.1"/>
    <property type="molecule type" value="Genomic_DNA"/>
</dbReference>
<gene>
    <name evidence="3" type="ORF">EBX74_02785</name>
</gene>
<feature type="transmembrane region" description="Helical" evidence="2">
    <location>
        <begin position="31"/>
        <end position="52"/>
    </location>
</feature>
<keyword evidence="2" id="KW-0812">Transmembrane</keyword>
<evidence type="ECO:0000313" key="3">
    <source>
        <dbReference type="EMBL" id="NCU53214.1"/>
    </source>
</evidence>
<sequence>MFKDFTNWMHQTATVLFDDTKNDLRSLPKTVRLQILIVLSALWSTAFSIWVFTVPMFVYGWLGVFLGHLLIIFVAYYTFKQFQDIRRFRTDPNYHTPTRSRQNLWINGKQTKLPHDDPGGEHE</sequence>
<feature type="transmembrane region" description="Helical" evidence="2">
    <location>
        <begin position="58"/>
        <end position="79"/>
    </location>
</feature>
<accession>A0A966HNA4</accession>
<feature type="compositionally biased region" description="Basic and acidic residues" evidence="1">
    <location>
        <begin position="113"/>
        <end position="123"/>
    </location>
</feature>
<proteinExistence type="predicted"/>
<organism evidence="3 4">
    <name type="scientific">Candidatus Fonsibacter lacus</name>
    <dbReference type="NCBI Taxonomy" id="2576439"/>
    <lineage>
        <taxon>Bacteria</taxon>
        <taxon>Pseudomonadati</taxon>
        <taxon>Pseudomonadota</taxon>
        <taxon>Alphaproteobacteria</taxon>
        <taxon>Candidatus Pelagibacterales</taxon>
        <taxon>Candidatus Pelagibacterales incertae sedis</taxon>
        <taxon>Candidatus Fonsibacter</taxon>
    </lineage>
</organism>
<comment type="caution">
    <text evidence="3">The sequence shown here is derived from an EMBL/GenBank/DDBJ whole genome shotgun (WGS) entry which is preliminary data.</text>
</comment>
<feature type="region of interest" description="Disordered" evidence="1">
    <location>
        <begin position="91"/>
        <end position="123"/>
    </location>
</feature>
<protein>
    <submittedName>
        <fullName evidence="3">Uncharacterized protein</fullName>
    </submittedName>
</protein>
<feature type="compositionally biased region" description="Polar residues" evidence="1">
    <location>
        <begin position="93"/>
        <end position="110"/>
    </location>
</feature>
<dbReference type="AlphaFoldDB" id="A0A966HNA4"/>